<evidence type="ECO:0000313" key="6">
    <source>
        <dbReference type="EMBL" id="SEP85713.1"/>
    </source>
</evidence>
<evidence type="ECO:0000256" key="4">
    <source>
        <dbReference type="PROSITE-ProRule" id="PRU00335"/>
    </source>
</evidence>
<proteinExistence type="predicted"/>
<dbReference type="PRINTS" id="PR00455">
    <property type="entry name" value="HTHTETR"/>
</dbReference>
<sequence length="195" mass="21075">MSKTTLSKSDRTRQRILDAAAAAFREHGVDQVGVRDIMKLAGLTRGGFYFHFDDKDALLAEATREAARSNAASHASWAEKAPKGKRLQTFIEQYLSEEHRDNPQRGCFLAAFGGEIGRSSAPQRKAFTEAVGMVVDGIAALLPGTSHAKRKTQAELLISSMAGVVSASRAISDRAQSAALLAAARKFYSETFKEA</sequence>
<dbReference type="OrthoDB" id="9798857at2"/>
<dbReference type="RefSeq" id="WP_093281702.1">
    <property type="nucleotide sequence ID" value="NZ_FOFS01000002.1"/>
</dbReference>
<evidence type="ECO:0000256" key="3">
    <source>
        <dbReference type="ARBA" id="ARBA00023163"/>
    </source>
</evidence>
<dbReference type="InterPro" id="IPR009057">
    <property type="entry name" value="Homeodomain-like_sf"/>
</dbReference>
<organism evidence="6 7">
    <name type="scientific">Solimonas aquatica</name>
    <dbReference type="NCBI Taxonomy" id="489703"/>
    <lineage>
        <taxon>Bacteria</taxon>
        <taxon>Pseudomonadati</taxon>
        <taxon>Pseudomonadota</taxon>
        <taxon>Gammaproteobacteria</taxon>
        <taxon>Nevskiales</taxon>
        <taxon>Nevskiaceae</taxon>
        <taxon>Solimonas</taxon>
    </lineage>
</organism>
<keyword evidence="1" id="KW-0805">Transcription regulation</keyword>
<dbReference type="PROSITE" id="PS50977">
    <property type="entry name" value="HTH_TETR_2"/>
    <property type="match status" value="1"/>
</dbReference>
<accession>A0A1H9BAM4</accession>
<feature type="DNA-binding region" description="H-T-H motif" evidence="4">
    <location>
        <begin position="33"/>
        <end position="52"/>
    </location>
</feature>
<evidence type="ECO:0000259" key="5">
    <source>
        <dbReference type="PROSITE" id="PS50977"/>
    </source>
</evidence>
<dbReference type="SUPFAM" id="SSF48498">
    <property type="entry name" value="Tetracyclin repressor-like, C-terminal domain"/>
    <property type="match status" value="1"/>
</dbReference>
<dbReference type="Gene3D" id="1.10.10.60">
    <property type="entry name" value="Homeodomain-like"/>
    <property type="match status" value="1"/>
</dbReference>
<dbReference type="Proteomes" id="UP000199233">
    <property type="component" value="Unassembled WGS sequence"/>
</dbReference>
<dbReference type="Pfam" id="PF00440">
    <property type="entry name" value="TetR_N"/>
    <property type="match status" value="1"/>
</dbReference>
<feature type="domain" description="HTH tetR-type" evidence="5">
    <location>
        <begin position="10"/>
        <end position="70"/>
    </location>
</feature>
<name>A0A1H9BAM4_9GAMM</name>
<evidence type="ECO:0000256" key="1">
    <source>
        <dbReference type="ARBA" id="ARBA00023015"/>
    </source>
</evidence>
<keyword evidence="7" id="KW-1185">Reference proteome</keyword>
<keyword evidence="2 4" id="KW-0238">DNA-binding</keyword>
<dbReference type="InterPro" id="IPR001647">
    <property type="entry name" value="HTH_TetR"/>
</dbReference>
<dbReference type="InterPro" id="IPR036271">
    <property type="entry name" value="Tet_transcr_reg_TetR-rel_C_sf"/>
</dbReference>
<dbReference type="PANTHER" id="PTHR47506:SF7">
    <property type="entry name" value="TRANSCRIPTIONAL REGULATORY PROTEIN"/>
    <property type="match status" value="1"/>
</dbReference>
<protein>
    <submittedName>
        <fullName evidence="6">Transcriptional regulator, TetR family</fullName>
    </submittedName>
</protein>
<dbReference type="SUPFAM" id="SSF46689">
    <property type="entry name" value="Homeodomain-like"/>
    <property type="match status" value="1"/>
</dbReference>
<reference evidence="6 7" key="1">
    <citation type="submission" date="2016-10" db="EMBL/GenBank/DDBJ databases">
        <authorList>
            <person name="de Groot N.N."/>
        </authorList>
    </citation>
    <scope>NUCLEOTIDE SEQUENCE [LARGE SCALE GENOMIC DNA]</scope>
    <source>
        <strain evidence="6 7">DSM 25927</strain>
    </source>
</reference>
<dbReference type="PANTHER" id="PTHR47506">
    <property type="entry name" value="TRANSCRIPTIONAL REGULATORY PROTEIN"/>
    <property type="match status" value="1"/>
</dbReference>
<dbReference type="STRING" id="489703.SAMN04488038_1028"/>
<gene>
    <name evidence="6" type="ORF">SAMN04488038_1028</name>
</gene>
<dbReference type="GO" id="GO:0003677">
    <property type="term" value="F:DNA binding"/>
    <property type="evidence" value="ECO:0007669"/>
    <property type="project" value="UniProtKB-UniRule"/>
</dbReference>
<keyword evidence="3" id="KW-0804">Transcription</keyword>
<evidence type="ECO:0000256" key="2">
    <source>
        <dbReference type="ARBA" id="ARBA00023125"/>
    </source>
</evidence>
<dbReference type="AlphaFoldDB" id="A0A1H9BAM4"/>
<evidence type="ECO:0000313" key="7">
    <source>
        <dbReference type="Proteomes" id="UP000199233"/>
    </source>
</evidence>
<dbReference type="EMBL" id="FOFS01000002">
    <property type="protein sequence ID" value="SEP85713.1"/>
    <property type="molecule type" value="Genomic_DNA"/>
</dbReference>
<dbReference type="Gene3D" id="1.10.357.10">
    <property type="entry name" value="Tetracycline Repressor, domain 2"/>
    <property type="match status" value="1"/>
</dbReference>